<evidence type="ECO:0000313" key="2">
    <source>
        <dbReference type="Proteomes" id="UP000298471"/>
    </source>
</evidence>
<dbReference type="Pfam" id="PF08922">
    <property type="entry name" value="DUF1905"/>
    <property type="match status" value="1"/>
</dbReference>
<organism evidence="1 2">
    <name type="scientific">Hymenobacter metallicola</name>
    <dbReference type="NCBI Taxonomy" id="2563114"/>
    <lineage>
        <taxon>Bacteria</taxon>
        <taxon>Pseudomonadati</taxon>
        <taxon>Bacteroidota</taxon>
        <taxon>Cytophagia</taxon>
        <taxon>Cytophagales</taxon>
        <taxon>Hymenobacteraceae</taxon>
        <taxon>Hymenobacter</taxon>
    </lineage>
</organism>
<dbReference type="OrthoDB" id="883381at2"/>
<dbReference type="InterPro" id="IPR037079">
    <property type="entry name" value="AF2212/PG0164-like_sf"/>
</dbReference>
<evidence type="ECO:0000313" key="1">
    <source>
        <dbReference type="EMBL" id="TGE27332.1"/>
    </source>
</evidence>
<dbReference type="InterPro" id="IPR015018">
    <property type="entry name" value="DUF1905"/>
</dbReference>
<protein>
    <submittedName>
        <fullName evidence="1">DUF1905 domain-containing protein</fullName>
    </submittedName>
</protein>
<reference evidence="1 2" key="1">
    <citation type="submission" date="2019-04" db="EMBL/GenBank/DDBJ databases">
        <authorList>
            <person name="Feng G."/>
            <person name="Zhang J."/>
            <person name="Zhu H."/>
        </authorList>
    </citation>
    <scope>NUCLEOTIDE SEQUENCE [LARGE SCALE GENOMIC DNA]</scope>
    <source>
        <strain evidence="1 2">9PBR-1</strain>
    </source>
</reference>
<comment type="caution">
    <text evidence="1">The sequence shown here is derived from an EMBL/GenBank/DDBJ whole genome shotgun (WGS) entry which is preliminary data.</text>
</comment>
<keyword evidence="2" id="KW-1185">Reference proteome</keyword>
<dbReference type="Pfam" id="PF13376">
    <property type="entry name" value="OmdA"/>
    <property type="match status" value="1"/>
</dbReference>
<accession>A0A4Z0QF43</accession>
<gene>
    <name evidence="1" type="ORF">E5K02_13165</name>
</gene>
<dbReference type="RefSeq" id="WP_135395232.1">
    <property type="nucleotide sequence ID" value="NZ_SRMB01000002.1"/>
</dbReference>
<sequence length="166" mass="17791">MAFSPVSFSALLEPGGPSFMPTQIVIVPLEVVEALGGKATQRVVGTLNQHPVRLGLLPLSTGERYLMVNKDTCKAAGIQLGQQVAVSLAPDPTPNAVDLPAELADGLEAWPDAQASFERLTPGMKRAIAYHISSGKQNETRLKRTVQILRRLAAGAHPFRAMPDEE</sequence>
<name>A0A4Z0QF43_9BACT</name>
<dbReference type="SUPFAM" id="SSF141694">
    <property type="entry name" value="AF2212/PG0164-like"/>
    <property type="match status" value="1"/>
</dbReference>
<proteinExistence type="predicted"/>
<dbReference type="EMBL" id="SRMB01000002">
    <property type="protein sequence ID" value="TGE27332.1"/>
    <property type="molecule type" value="Genomic_DNA"/>
</dbReference>
<dbReference type="Proteomes" id="UP000298471">
    <property type="component" value="Unassembled WGS sequence"/>
</dbReference>
<dbReference type="Gene3D" id="2.40.30.100">
    <property type="entry name" value="AF2212/PG0164-like"/>
    <property type="match status" value="1"/>
</dbReference>
<dbReference type="AlphaFoldDB" id="A0A4Z0QF43"/>